<dbReference type="InterPro" id="IPR037143">
    <property type="entry name" value="4-PPantetheinyl_Trfase_dom_sf"/>
</dbReference>
<dbReference type="GO" id="GO:0008897">
    <property type="term" value="F:holo-[acyl-carrier-protein] synthase activity"/>
    <property type="evidence" value="ECO:0007669"/>
    <property type="project" value="InterPro"/>
</dbReference>
<dbReference type="STRING" id="1150368.SAMN02927921_01682"/>
<dbReference type="Gene3D" id="3.90.470.20">
    <property type="entry name" value="4'-phosphopantetheinyl transferase domain"/>
    <property type="match status" value="2"/>
</dbReference>
<dbReference type="InterPro" id="IPR008278">
    <property type="entry name" value="4-PPantetheinyl_Trfase_dom"/>
</dbReference>
<protein>
    <submittedName>
        <fullName evidence="3">Phosphopantetheinyl transferase</fullName>
    </submittedName>
</protein>
<keyword evidence="4" id="KW-1185">Reference proteome</keyword>
<evidence type="ECO:0000313" key="4">
    <source>
        <dbReference type="Proteomes" id="UP000182248"/>
    </source>
</evidence>
<dbReference type="GO" id="GO:0000287">
    <property type="term" value="F:magnesium ion binding"/>
    <property type="evidence" value="ECO:0007669"/>
    <property type="project" value="InterPro"/>
</dbReference>
<gene>
    <name evidence="3" type="ORF">SAMN02927921_01682</name>
</gene>
<organism evidence="3 4">
    <name type="scientific">Sinomicrobium oceani</name>
    <dbReference type="NCBI Taxonomy" id="1150368"/>
    <lineage>
        <taxon>Bacteria</taxon>
        <taxon>Pseudomonadati</taxon>
        <taxon>Bacteroidota</taxon>
        <taxon>Flavobacteriia</taxon>
        <taxon>Flavobacteriales</taxon>
        <taxon>Flavobacteriaceae</taxon>
        <taxon>Sinomicrobium</taxon>
    </lineage>
</organism>
<dbReference type="Proteomes" id="UP000182248">
    <property type="component" value="Unassembled WGS sequence"/>
</dbReference>
<dbReference type="EMBL" id="FPJE01000007">
    <property type="protein sequence ID" value="SFW43825.1"/>
    <property type="molecule type" value="Genomic_DNA"/>
</dbReference>
<reference evidence="3 4" key="1">
    <citation type="submission" date="2016-11" db="EMBL/GenBank/DDBJ databases">
        <authorList>
            <person name="Jaros S."/>
            <person name="Januszkiewicz K."/>
            <person name="Wedrychowicz H."/>
        </authorList>
    </citation>
    <scope>NUCLEOTIDE SEQUENCE [LARGE SCALE GENOMIC DNA]</scope>
    <source>
        <strain evidence="3 4">CGMCC 1.12145</strain>
    </source>
</reference>
<dbReference type="AlphaFoldDB" id="A0A1K1P8L9"/>
<keyword evidence="1 3" id="KW-0808">Transferase</keyword>
<sequence length="234" mass="25817">MGFGMACTDRVTDTELRTFLHGQEKARYDTFRYPGRKQSFVLGRIAAKTAIAGLSSREFNLSSLHIATGVFGFPVVKNYPGNGVQVSISHCGPMALALAFDEGHPAGIDTEKIRAYPAALVKAALTPGEIDLLHKHNIPLSPGCTLFWTMKESLSKILKTGLTLPLSLLEITELEQNGDTYTAHYRNFSQYKAHAFHRGDYITAISLPLRSSADFTTFRALWSNVQDRNPNTPL</sequence>
<evidence type="ECO:0000256" key="1">
    <source>
        <dbReference type="ARBA" id="ARBA00022679"/>
    </source>
</evidence>
<evidence type="ECO:0000313" key="3">
    <source>
        <dbReference type="EMBL" id="SFW43825.1"/>
    </source>
</evidence>
<feature type="domain" description="4'-phosphopantetheinyl transferase" evidence="2">
    <location>
        <begin position="107"/>
        <end position="205"/>
    </location>
</feature>
<name>A0A1K1P8L9_9FLAO</name>
<proteinExistence type="predicted"/>
<evidence type="ECO:0000259" key="2">
    <source>
        <dbReference type="Pfam" id="PF01648"/>
    </source>
</evidence>
<accession>A0A1K1P8L9</accession>
<dbReference type="Pfam" id="PF01648">
    <property type="entry name" value="ACPS"/>
    <property type="match status" value="1"/>
</dbReference>
<dbReference type="SUPFAM" id="SSF56214">
    <property type="entry name" value="4'-phosphopantetheinyl transferase"/>
    <property type="match status" value="2"/>
</dbReference>